<feature type="non-terminal residue" evidence="1">
    <location>
        <position position="231"/>
    </location>
</feature>
<comment type="caution">
    <text evidence="1">The sequence shown here is derived from an EMBL/GenBank/DDBJ whole genome shotgun (WGS) entry which is preliminary data.</text>
</comment>
<dbReference type="InterPro" id="IPR029063">
    <property type="entry name" value="SAM-dependent_MTases_sf"/>
</dbReference>
<dbReference type="Proteomes" id="UP000178270">
    <property type="component" value="Unassembled WGS sequence"/>
</dbReference>
<reference evidence="1 2" key="1">
    <citation type="journal article" date="2016" name="Nat. Commun.">
        <title>Thousands of microbial genomes shed light on interconnected biogeochemical processes in an aquifer system.</title>
        <authorList>
            <person name="Anantharaman K."/>
            <person name="Brown C.T."/>
            <person name="Hug L.A."/>
            <person name="Sharon I."/>
            <person name="Castelle C.J."/>
            <person name="Probst A.J."/>
            <person name="Thomas B.C."/>
            <person name="Singh A."/>
            <person name="Wilkins M.J."/>
            <person name="Karaoz U."/>
            <person name="Brodie E.L."/>
            <person name="Williams K.H."/>
            <person name="Hubbard S.S."/>
            <person name="Banfield J.F."/>
        </authorList>
    </citation>
    <scope>NUCLEOTIDE SEQUENCE [LARGE SCALE GENOMIC DNA]</scope>
</reference>
<dbReference type="Pfam" id="PF13489">
    <property type="entry name" value="Methyltransf_23"/>
    <property type="match status" value="1"/>
</dbReference>
<sequence length="231" mass="26935">MNASEYAKMAKFEKFYWWHKGRLSLVESLIYGFGKNTQKMEILEVGCGTGENLRFLSKFGNTHGLDISDDAIKFCKERGLKNIYKGDICDTKKLEKLKLNNKFDLIVALDVLEHIQDDVLALKNIYKLLKQNGFLLVIVPAYKFLWSEHDESLHHKRRYHSPEITGKLKDANFNIIKHTHFITAVFPLIAFYRLLNNFIGKSVYPKTSYITLPKHLNTFMVRLLEIETFLV</sequence>
<dbReference type="CDD" id="cd02440">
    <property type="entry name" value="AdoMet_MTases"/>
    <property type="match status" value="1"/>
</dbReference>
<dbReference type="Gene3D" id="3.40.50.150">
    <property type="entry name" value="Vaccinia Virus protein VP39"/>
    <property type="match status" value="1"/>
</dbReference>
<gene>
    <name evidence="1" type="ORF">A3K42_01460</name>
</gene>
<accession>A0A1F4U0T7</accession>
<name>A0A1F4U0T7_UNCKA</name>
<evidence type="ECO:0000313" key="1">
    <source>
        <dbReference type="EMBL" id="OGC38585.1"/>
    </source>
</evidence>
<dbReference type="PANTHER" id="PTHR43861">
    <property type="entry name" value="TRANS-ACONITATE 2-METHYLTRANSFERASE-RELATED"/>
    <property type="match status" value="1"/>
</dbReference>
<dbReference type="PANTHER" id="PTHR43861:SF6">
    <property type="entry name" value="METHYLTRANSFERASE TYPE 11"/>
    <property type="match status" value="1"/>
</dbReference>
<proteinExistence type="predicted"/>
<dbReference type="EMBL" id="MEUS01000024">
    <property type="protein sequence ID" value="OGC38585.1"/>
    <property type="molecule type" value="Genomic_DNA"/>
</dbReference>
<organism evidence="1 2">
    <name type="scientific">candidate division WWE3 bacterium RBG_13_37_7</name>
    <dbReference type="NCBI Taxonomy" id="1802609"/>
    <lineage>
        <taxon>Bacteria</taxon>
        <taxon>Katanobacteria</taxon>
    </lineage>
</organism>
<protein>
    <submittedName>
        <fullName evidence="1">Uncharacterized protein</fullName>
    </submittedName>
</protein>
<evidence type="ECO:0000313" key="2">
    <source>
        <dbReference type="Proteomes" id="UP000178270"/>
    </source>
</evidence>
<dbReference type="AlphaFoldDB" id="A0A1F4U0T7"/>
<dbReference type="SUPFAM" id="SSF53335">
    <property type="entry name" value="S-adenosyl-L-methionine-dependent methyltransferases"/>
    <property type="match status" value="1"/>
</dbReference>